<dbReference type="Pfam" id="PF02801">
    <property type="entry name" value="Ketoacyl-synt_C"/>
    <property type="match status" value="1"/>
</dbReference>
<dbReference type="SUPFAM" id="SSF53901">
    <property type="entry name" value="Thiolase-like"/>
    <property type="match status" value="2"/>
</dbReference>
<dbReference type="InterPro" id="IPR014031">
    <property type="entry name" value="Ketoacyl_synth_C"/>
</dbReference>
<evidence type="ECO:0000256" key="2">
    <source>
        <dbReference type="ARBA" id="ARBA00022679"/>
    </source>
</evidence>
<proteinExistence type="inferred from homology"/>
<accession>A0A4R4YJE3</accession>
<evidence type="ECO:0000313" key="6">
    <source>
        <dbReference type="Proteomes" id="UP000294947"/>
    </source>
</evidence>
<dbReference type="Gene3D" id="3.40.47.10">
    <property type="match status" value="1"/>
</dbReference>
<sequence length="380" mass="39621">MSCLITGTGAVASVGNTADEVFDALCAGRSGLAPLRGFDSDKFRAKNAYEIDDRPASGGDVPSRATDWLLRAVAEALRDAGLGEDLSDVPVLVGTGLRELRSVELKWRDGAEFDLDRLHFGTALRERFGAARTYTFSNACSASLHTLAMGSDMIAAGLADTVVVAGVDTVTESMFGLLDRVQLDPPDRVRPFDRARRGTLMGDGAAAVVLRRDDPAALAGASGRLRAASMNCDAAHATAPDAHSIAGAIRAAHELAGVKARDIDLILLHGTGTPLNDEAEATALSEVFGVDVGLPLLTALKSMTGHTSGGSGLLSLIVAVLALASGQVPPTTGLTDPTPDAERFRFVRDRRRYPDLRLAQVNAFGFGGVNAVAVVEGMDG</sequence>
<evidence type="ECO:0000313" key="5">
    <source>
        <dbReference type="EMBL" id="TDD44119.1"/>
    </source>
</evidence>
<comment type="caution">
    <text evidence="5">The sequence shown here is derived from an EMBL/GenBank/DDBJ whole genome shotgun (WGS) entry which is preliminary data.</text>
</comment>
<keyword evidence="6" id="KW-1185">Reference proteome</keyword>
<gene>
    <name evidence="5" type="ORF">E1288_24915</name>
</gene>
<keyword evidence="2 3" id="KW-0808">Transferase</keyword>
<reference evidence="5 6" key="1">
    <citation type="submission" date="2019-03" db="EMBL/GenBank/DDBJ databases">
        <title>Draft genome sequences of novel Actinobacteria.</title>
        <authorList>
            <person name="Sahin N."/>
            <person name="Ay H."/>
            <person name="Saygin H."/>
        </authorList>
    </citation>
    <scope>NUCLEOTIDE SEQUENCE [LARGE SCALE GENOMIC DNA]</scope>
    <source>
        <strain evidence="5 6">7K502</strain>
    </source>
</reference>
<dbReference type="PROSITE" id="PS52004">
    <property type="entry name" value="KS3_2"/>
    <property type="match status" value="1"/>
</dbReference>
<dbReference type="InterPro" id="IPR000794">
    <property type="entry name" value="Beta-ketoacyl_synthase"/>
</dbReference>
<dbReference type="OrthoDB" id="9808669at2"/>
<protein>
    <submittedName>
        <fullName evidence="5">3-oxoacyl-ACP synthase</fullName>
    </submittedName>
</protein>
<dbReference type="Pfam" id="PF00109">
    <property type="entry name" value="ketoacyl-synt"/>
    <property type="match status" value="1"/>
</dbReference>
<dbReference type="InterPro" id="IPR020841">
    <property type="entry name" value="PKS_Beta-ketoAc_synthase_dom"/>
</dbReference>
<dbReference type="InterPro" id="IPR016039">
    <property type="entry name" value="Thiolase-like"/>
</dbReference>
<dbReference type="GO" id="GO:0006633">
    <property type="term" value="P:fatty acid biosynthetic process"/>
    <property type="evidence" value="ECO:0007669"/>
    <property type="project" value="TreeGrafter"/>
</dbReference>
<dbReference type="InterPro" id="IPR014030">
    <property type="entry name" value="Ketoacyl_synth_N"/>
</dbReference>
<evidence type="ECO:0000256" key="1">
    <source>
        <dbReference type="ARBA" id="ARBA00008467"/>
    </source>
</evidence>
<feature type="domain" description="Ketosynthase family 3 (KS3)" evidence="4">
    <location>
        <begin position="1"/>
        <end position="377"/>
    </location>
</feature>
<dbReference type="AlphaFoldDB" id="A0A4R4YJE3"/>
<dbReference type="RefSeq" id="WP_132489043.1">
    <property type="nucleotide sequence ID" value="NZ_SMKW01000035.1"/>
</dbReference>
<organism evidence="5 6">
    <name type="scientific">Saccharopolyspora elongata</name>
    <dbReference type="NCBI Taxonomy" id="2530387"/>
    <lineage>
        <taxon>Bacteria</taxon>
        <taxon>Bacillati</taxon>
        <taxon>Actinomycetota</taxon>
        <taxon>Actinomycetes</taxon>
        <taxon>Pseudonocardiales</taxon>
        <taxon>Pseudonocardiaceae</taxon>
        <taxon>Saccharopolyspora</taxon>
    </lineage>
</organism>
<comment type="similarity">
    <text evidence="1 3">Belongs to the thiolase-like superfamily. Beta-ketoacyl-ACP synthases family.</text>
</comment>
<dbReference type="EMBL" id="SMKW01000035">
    <property type="protein sequence ID" value="TDD44119.1"/>
    <property type="molecule type" value="Genomic_DNA"/>
</dbReference>
<dbReference type="GO" id="GO:0005829">
    <property type="term" value="C:cytosol"/>
    <property type="evidence" value="ECO:0007669"/>
    <property type="project" value="TreeGrafter"/>
</dbReference>
<evidence type="ECO:0000259" key="4">
    <source>
        <dbReference type="PROSITE" id="PS52004"/>
    </source>
</evidence>
<dbReference type="PANTHER" id="PTHR11712">
    <property type="entry name" value="POLYKETIDE SYNTHASE-RELATED"/>
    <property type="match status" value="1"/>
</dbReference>
<dbReference type="GO" id="GO:0004315">
    <property type="term" value="F:3-oxoacyl-[acyl-carrier-protein] synthase activity"/>
    <property type="evidence" value="ECO:0007669"/>
    <property type="project" value="TreeGrafter"/>
</dbReference>
<name>A0A4R4YJE3_9PSEU</name>
<dbReference type="PANTHER" id="PTHR11712:SF347">
    <property type="entry name" value="BETA KETOACYL-ACYL CARRIER PROTEIN SYNTHASE"/>
    <property type="match status" value="1"/>
</dbReference>
<dbReference type="SMART" id="SM00825">
    <property type="entry name" value="PKS_KS"/>
    <property type="match status" value="1"/>
</dbReference>
<dbReference type="Proteomes" id="UP000294947">
    <property type="component" value="Unassembled WGS sequence"/>
</dbReference>
<evidence type="ECO:0000256" key="3">
    <source>
        <dbReference type="RuleBase" id="RU003694"/>
    </source>
</evidence>